<keyword evidence="12 16" id="KW-0833">Ubl conjugation pathway</keyword>
<dbReference type="RefSeq" id="XP_054844353.1">
    <property type="nucleotide sequence ID" value="XM_054988378.1"/>
</dbReference>
<evidence type="ECO:0000259" key="21">
    <source>
        <dbReference type="PROSITE" id="PS51925"/>
    </source>
</evidence>
<dbReference type="InterPro" id="IPR028340">
    <property type="entry name" value="Mdm2"/>
</dbReference>
<dbReference type="FunFam" id="1.10.245.10:FF:000002">
    <property type="entry name" value="E3 ubiquitin-protein ligase Mdm2"/>
    <property type="match status" value="1"/>
</dbReference>
<evidence type="ECO:0000256" key="12">
    <source>
        <dbReference type="ARBA" id="ARBA00022786"/>
    </source>
</evidence>
<dbReference type="SUPFAM" id="SSF57850">
    <property type="entry name" value="RING/U-box"/>
    <property type="match status" value="1"/>
</dbReference>
<keyword evidence="14" id="KW-0832">Ubl conjugation</keyword>
<dbReference type="GO" id="GO:0042802">
    <property type="term" value="F:identical protein binding"/>
    <property type="evidence" value="ECO:0007669"/>
    <property type="project" value="InterPro"/>
</dbReference>
<dbReference type="PROSITE" id="PS51925">
    <property type="entry name" value="SWIB_MDM2"/>
    <property type="match status" value="1"/>
</dbReference>
<dbReference type="InterPro" id="IPR044080">
    <property type="entry name" value="MDM2_mRING-HC-C2H2C4"/>
</dbReference>
<evidence type="ECO:0000256" key="18">
    <source>
        <dbReference type="SAM" id="MobiDB-lite"/>
    </source>
</evidence>
<dbReference type="GO" id="GO:0008270">
    <property type="term" value="F:zinc ion binding"/>
    <property type="evidence" value="ECO:0007669"/>
    <property type="project" value="UniProtKB-KW"/>
</dbReference>
<keyword evidence="11 17" id="KW-0863">Zinc-finger</keyword>
<dbReference type="PANTHER" id="PTHR46858:SF13">
    <property type="entry name" value="E3 UBIQUITIN-PROTEIN LIGASE MDM2"/>
    <property type="match status" value="1"/>
</dbReference>
<evidence type="ECO:0000256" key="2">
    <source>
        <dbReference type="ARBA" id="ARBA00004496"/>
    </source>
</evidence>
<evidence type="ECO:0000256" key="15">
    <source>
        <dbReference type="ARBA" id="ARBA00023242"/>
    </source>
</evidence>
<dbReference type="PROSITE" id="PS01358">
    <property type="entry name" value="ZF_RANBP2_1"/>
    <property type="match status" value="1"/>
</dbReference>
<comment type="subcellular location">
    <subcellularLocation>
        <location evidence="2 16">Cytoplasm</location>
    </subcellularLocation>
    <subcellularLocation>
        <location evidence="16">Nucleus</location>
        <location evidence="16">Nucleoplasm</location>
    </subcellularLocation>
    <subcellularLocation>
        <location evidence="16">Nucleus</location>
        <location evidence="16">Nucleolus</location>
    </subcellularLocation>
</comment>
<feature type="region of interest" description="Disordered" evidence="18">
    <location>
        <begin position="202"/>
        <end position="228"/>
    </location>
</feature>
<evidence type="ECO:0000259" key="19">
    <source>
        <dbReference type="PROSITE" id="PS50089"/>
    </source>
</evidence>
<evidence type="ECO:0000256" key="8">
    <source>
        <dbReference type="ARBA" id="ARBA00022679"/>
    </source>
</evidence>
<dbReference type="GO" id="GO:0005730">
    <property type="term" value="C:nucleolus"/>
    <property type="evidence" value="ECO:0007669"/>
    <property type="project" value="UniProtKB-SubCell"/>
</dbReference>
<evidence type="ECO:0000256" key="3">
    <source>
        <dbReference type="ARBA" id="ARBA00005803"/>
    </source>
</evidence>
<dbReference type="GO" id="GO:0010468">
    <property type="term" value="P:regulation of gene expression"/>
    <property type="evidence" value="ECO:0007669"/>
    <property type="project" value="TreeGrafter"/>
</dbReference>
<evidence type="ECO:0000313" key="22">
    <source>
        <dbReference type="Proteomes" id="UP001190640"/>
    </source>
</evidence>
<feature type="compositionally biased region" description="Polar residues" evidence="18">
    <location>
        <begin position="113"/>
        <end position="142"/>
    </location>
</feature>
<dbReference type="PIRSF" id="PIRSF006748">
    <property type="entry name" value="p53_MDM_2/4"/>
    <property type="match status" value="1"/>
</dbReference>
<evidence type="ECO:0000256" key="6">
    <source>
        <dbReference type="ARBA" id="ARBA00022490"/>
    </source>
</evidence>
<feature type="compositionally biased region" description="Acidic residues" evidence="18">
    <location>
        <begin position="360"/>
        <end position="376"/>
    </location>
</feature>
<keyword evidence="15 16" id="KW-0539">Nucleus</keyword>
<keyword evidence="6 16" id="KW-0963">Cytoplasm</keyword>
<dbReference type="InterPro" id="IPR013083">
    <property type="entry name" value="Znf_RING/FYVE/PHD"/>
</dbReference>
<keyword evidence="9" id="KW-0053">Apoptosis</keyword>
<feature type="region of interest" description="Disordered" evidence="18">
    <location>
        <begin position="1"/>
        <end position="23"/>
    </location>
</feature>
<dbReference type="CDD" id="cd16783">
    <property type="entry name" value="mRING-HC-C2H2C4_MDM2"/>
    <property type="match status" value="1"/>
</dbReference>
<dbReference type="AlphaFoldDB" id="A0AA97L6T7"/>
<name>A0AA97L6T7_EUBMA</name>
<dbReference type="Pfam" id="PF13920">
    <property type="entry name" value="zf-C3HC4_3"/>
    <property type="match status" value="1"/>
</dbReference>
<dbReference type="GO" id="GO:0006915">
    <property type="term" value="P:apoptotic process"/>
    <property type="evidence" value="ECO:0007669"/>
    <property type="project" value="UniProtKB-KW"/>
</dbReference>
<evidence type="ECO:0000256" key="14">
    <source>
        <dbReference type="ARBA" id="ARBA00022843"/>
    </source>
</evidence>
<evidence type="ECO:0000256" key="16">
    <source>
        <dbReference type="PIRNR" id="PIRNR006748"/>
    </source>
</evidence>
<evidence type="ECO:0000259" key="20">
    <source>
        <dbReference type="PROSITE" id="PS50199"/>
    </source>
</evidence>
<dbReference type="EC" id="2.3.2.27" evidence="4 16"/>
<dbReference type="PIRSF" id="PIRSF500700">
    <property type="entry name" value="MDM2"/>
    <property type="match status" value="1"/>
</dbReference>
<dbReference type="GO" id="GO:0051726">
    <property type="term" value="P:regulation of cell cycle"/>
    <property type="evidence" value="ECO:0007669"/>
    <property type="project" value="InterPro"/>
</dbReference>
<evidence type="ECO:0000256" key="1">
    <source>
        <dbReference type="ARBA" id="ARBA00000900"/>
    </source>
</evidence>
<dbReference type="GO" id="GO:0005654">
    <property type="term" value="C:nucleoplasm"/>
    <property type="evidence" value="ECO:0007669"/>
    <property type="project" value="UniProtKB-SubCell"/>
</dbReference>
<evidence type="ECO:0000256" key="4">
    <source>
        <dbReference type="ARBA" id="ARBA00012483"/>
    </source>
</evidence>
<dbReference type="GO" id="GO:0016567">
    <property type="term" value="P:protein ubiquitination"/>
    <property type="evidence" value="ECO:0007669"/>
    <property type="project" value="TreeGrafter"/>
</dbReference>
<dbReference type="Gene3D" id="2.30.30.380">
    <property type="entry name" value="Zn-finger domain of Sec23/24"/>
    <property type="match status" value="1"/>
</dbReference>
<sequence length="474" mass="53265">MCNTKMASSADDPTAGTSGINQTDHEALVKPKPLLLKLLKFAGAQKDTFTMKEVIFYIGQYIMSKHLYDEKQQHIVHCANDLLGDLFGVQSFSVKEHRQLYLMISKNLTTVNHQDSSNVNTSVNQSRSPLENGNAIKQESVQESSEATTSRRRARSETEENALEEPNDERQRKRHKSDSISLTFDESLSWCVVSGLYCDGSNGSSSSGSVSSPDNNANSLSGNSDWLDQDSLSDQFSVEFEVESIYSEDYSPDEDVQELTDEDDEIYQVTIYQTEESDMDSFDDDPEISLADYWKCSKCNEMNPPLPRHCPRCWALRENWLPDKKSEKPQGSKCEDAMPMDPEEGFDVPDCKKGKTDESKEVDEAEQTCESQESEEYSQPSTSSSMLCSSQEDLKEPEKEEAEDKDGGTESNLPLSSIEPCVICQSQPKNGCIVHGRTGHLMSCYACAKKLKKRNKPCPVCRQPIEMILRTYFC</sequence>
<dbReference type="Pfam" id="PF00641">
    <property type="entry name" value="Zn_ribbon_RanBP"/>
    <property type="match status" value="1"/>
</dbReference>
<dbReference type="Gene3D" id="3.30.40.10">
    <property type="entry name" value="Zinc/RING finger domain, C3HC4 (zinc finger)"/>
    <property type="match status" value="1"/>
</dbReference>
<feature type="domain" description="RING-type" evidence="19">
    <location>
        <begin position="421"/>
        <end position="462"/>
    </location>
</feature>
<evidence type="ECO:0000256" key="9">
    <source>
        <dbReference type="ARBA" id="ARBA00022703"/>
    </source>
</evidence>
<comment type="catalytic activity">
    <reaction evidence="1 16">
        <text>S-ubiquitinyl-[E2 ubiquitin-conjugating enzyme]-L-cysteine + [acceptor protein]-L-lysine = [E2 ubiquitin-conjugating enzyme]-L-cysteine + N(6)-ubiquitinyl-[acceptor protein]-L-lysine.</text>
        <dbReference type="EC" id="2.3.2.27"/>
    </reaction>
</comment>
<dbReference type="GO" id="GO:0005737">
    <property type="term" value="C:cytoplasm"/>
    <property type="evidence" value="ECO:0007669"/>
    <property type="project" value="UniProtKB-SubCell"/>
</dbReference>
<dbReference type="CDD" id="cd17672">
    <property type="entry name" value="MDM2"/>
    <property type="match status" value="1"/>
</dbReference>
<keyword evidence="10 16" id="KW-0479">Metal-binding</keyword>
<dbReference type="GO" id="GO:0002039">
    <property type="term" value="F:p53 binding"/>
    <property type="evidence" value="ECO:0007669"/>
    <property type="project" value="TreeGrafter"/>
</dbReference>
<dbReference type="PANTHER" id="PTHR46858">
    <property type="entry name" value="OS05G0521000 PROTEIN"/>
    <property type="match status" value="1"/>
</dbReference>
<dbReference type="Pfam" id="PF02201">
    <property type="entry name" value="SWIB"/>
    <property type="match status" value="1"/>
</dbReference>
<feature type="domain" description="DM2" evidence="21">
    <location>
        <begin position="27"/>
        <end position="110"/>
    </location>
</feature>
<evidence type="ECO:0000313" key="23">
    <source>
        <dbReference type="RefSeq" id="XP_054844352.1"/>
    </source>
</evidence>
<evidence type="ECO:0000256" key="7">
    <source>
        <dbReference type="ARBA" id="ARBA00022553"/>
    </source>
</evidence>
<dbReference type="InterPro" id="IPR036443">
    <property type="entry name" value="Znf_RanBP2_sf"/>
</dbReference>
<dbReference type="InterPro" id="IPR001876">
    <property type="entry name" value="Znf_RanBP2"/>
</dbReference>
<dbReference type="GO" id="GO:0061630">
    <property type="term" value="F:ubiquitin protein ligase activity"/>
    <property type="evidence" value="ECO:0007669"/>
    <property type="project" value="UniProtKB-EC"/>
</dbReference>
<dbReference type="KEGG" id="emc:129335652"/>
<keyword evidence="22" id="KW-1185">Reference proteome</keyword>
<reference evidence="23 24" key="1">
    <citation type="submission" date="2025-04" db="UniProtKB">
        <authorList>
            <consortium name="RefSeq"/>
        </authorList>
    </citation>
    <scope>IDENTIFICATION</scope>
    <source>
        <tissue evidence="23 24">Blood</tissue>
    </source>
</reference>
<evidence type="ECO:0000256" key="5">
    <source>
        <dbReference type="ARBA" id="ARBA00018786"/>
    </source>
</evidence>
<evidence type="ECO:0000256" key="10">
    <source>
        <dbReference type="ARBA" id="ARBA00022723"/>
    </source>
</evidence>
<dbReference type="InterPro" id="IPR036885">
    <property type="entry name" value="SWIB_MDM2_dom_sf"/>
</dbReference>
<keyword evidence="7" id="KW-0597">Phosphoprotein</keyword>
<proteinExistence type="inferred from homology"/>
<feature type="region of interest" description="Disordered" evidence="18">
    <location>
        <begin position="324"/>
        <end position="413"/>
    </location>
</feature>
<organism evidence="22 24">
    <name type="scientific">Eublepharis macularius</name>
    <name type="common">Leopard gecko</name>
    <name type="synonym">Cyrtodactylus macularius</name>
    <dbReference type="NCBI Taxonomy" id="481883"/>
    <lineage>
        <taxon>Eukaryota</taxon>
        <taxon>Metazoa</taxon>
        <taxon>Chordata</taxon>
        <taxon>Craniata</taxon>
        <taxon>Vertebrata</taxon>
        <taxon>Euteleostomi</taxon>
        <taxon>Lepidosauria</taxon>
        <taxon>Squamata</taxon>
        <taxon>Bifurcata</taxon>
        <taxon>Gekkota</taxon>
        <taxon>Eublepharidae</taxon>
        <taxon>Eublepharinae</taxon>
        <taxon>Eublepharis</taxon>
    </lineage>
</organism>
<evidence type="ECO:0000256" key="13">
    <source>
        <dbReference type="ARBA" id="ARBA00022833"/>
    </source>
</evidence>
<dbReference type="GeneID" id="129335652"/>
<feature type="compositionally biased region" description="Polar residues" evidence="18">
    <location>
        <begin position="213"/>
        <end position="223"/>
    </location>
</feature>
<feature type="region of interest" description="Disordered" evidence="18">
    <location>
        <begin position="113"/>
        <end position="178"/>
    </location>
</feature>
<dbReference type="RefSeq" id="XP_054844352.1">
    <property type="nucleotide sequence ID" value="XM_054988377.1"/>
</dbReference>
<dbReference type="InterPro" id="IPR003121">
    <property type="entry name" value="SWIB_MDM2_domain"/>
</dbReference>
<feature type="domain" description="RanBP2-type" evidence="20">
    <location>
        <begin position="290"/>
        <end position="319"/>
    </location>
</feature>
<dbReference type="GO" id="GO:0043066">
    <property type="term" value="P:negative regulation of apoptotic process"/>
    <property type="evidence" value="ECO:0007669"/>
    <property type="project" value="InterPro"/>
</dbReference>
<dbReference type="InterPro" id="IPR001841">
    <property type="entry name" value="Znf_RING"/>
</dbReference>
<protein>
    <recommendedName>
        <fullName evidence="5 16">E3 ubiquitin-protein ligase Mdm2</fullName>
        <ecNumber evidence="4 16">2.3.2.27</ecNumber>
    </recommendedName>
</protein>
<dbReference type="SUPFAM" id="SSF90209">
    <property type="entry name" value="Ran binding protein zinc finger-like"/>
    <property type="match status" value="1"/>
</dbReference>
<keyword evidence="8 16" id="KW-0808">Transferase</keyword>
<dbReference type="InterPro" id="IPR016495">
    <property type="entry name" value="p53_neg-reg_MDM_2/4"/>
</dbReference>
<dbReference type="Gene3D" id="1.10.245.10">
    <property type="entry name" value="SWIB/MDM2 domain"/>
    <property type="match status" value="1"/>
</dbReference>
<dbReference type="FunFam" id="2.30.30.380:FF:000005">
    <property type="entry name" value="E3 ubiquitin-protein ligase Mdm2"/>
    <property type="match status" value="1"/>
</dbReference>
<feature type="compositionally biased region" description="Basic and acidic residues" evidence="18">
    <location>
        <begin position="324"/>
        <end position="336"/>
    </location>
</feature>
<gene>
    <name evidence="23 24" type="primary">MDM2</name>
</gene>
<dbReference type="PROSITE" id="PS50199">
    <property type="entry name" value="ZF_RANBP2_2"/>
    <property type="match status" value="1"/>
</dbReference>
<accession>A0AA97L6T7</accession>
<dbReference type="Proteomes" id="UP001190640">
    <property type="component" value="Chromosome 9"/>
</dbReference>
<dbReference type="PROSITE" id="PS50089">
    <property type="entry name" value="ZF_RING_2"/>
    <property type="match status" value="1"/>
</dbReference>
<dbReference type="SUPFAM" id="SSF47592">
    <property type="entry name" value="SWIB/MDM2 domain"/>
    <property type="match status" value="2"/>
</dbReference>
<feature type="compositionally biased region" description="Low complexity" evidence="18">
    <location>
        <begin position="202"/>
        <end position="212"/>
    </location>
</feature>
<evidence type="ECO:0000313" key="24">
    <source>
        <dbReference type="RefSeq" id="XP_054844353.1"/>
    </source>
</evidence>
<feature type="compositionally biased region" description="Basic and acidic residues" evidence="18">
    <location>
        <begin position="349"/>
        <end position="359"/>
    </location>
</feature>
<comment type="similarity">
    <text evidence="3 16">Belongs to the MDM2/MDM4 family.</text>
</comment>
<dbReference type="CTD" id="4193"/>
<evidence type="ECO:0000256" key="17">
    <source>
        <dbReference type="PROSITE-ProRule" id="PRU00322"/>
    </source>
</evidence>
<keyword evidence="13 16" id="KW-0862">Zinc</keyword>
<evidence type="ECO:0000256" key="11">
    <source>
        <dbReference type="ARBA" id="ARBA00022771"/>
    </source>
</evidence>